<evidence type="ECO:0000313" key="3">
    <source>
        <dbReference type="Proteomes" id="UP000193689"/>
    </source>
</evidence>
<dbReference type="RefSeq" id="XP_040721690.1">
    <property type="nucleotide sequence ID" value="XM_040859257.1"/>
</dbReference>
<dbReference type="PANTHER" id="PTHR43433">
    <property type="entry name" value="HYDROLASE, ALPHA/BETA FOLD FAMILY PROTEIN"/>
    <property type="match status" value="1"/>
</dbReference>
<dbReference type="Pfam" id="PF00561">
    <property type="entry name" value="Abhydrolase_1"/>
    <property type="match status" value="1"/>
</dbReference>
<accession>A0A1Y2EKN6</accession>
<comment type="caution">
    <text evidence="2">The sequence shown here is derived from an EMBL/GenBank/DDBJ whole genome shotgun (WGS) entry which is preliminary data.</text>
</comment>
<feature type="domain" description="AB hydrolase-1" evidence="1">
    <location>
        <begin position="24"/>
        <end position="121"/>
    </location>
</feature>
<sequence length="263" mass="29146">MRSTSTITTPDGITWYFEQEGTGPHIVLIPDGLGDCHMFKKPLSLIANSGFTVTTFDNPGLSRSSNAPPETYQNFTPHKLAGQVFSLLDNLHIDIATFWGCSSGGAVVLALADNYPERVRNGMPHEVPTYAFKALLDLLEEDNMTISSKMKDFVPSGLVGNVSARDALGPDCHARLWKNYRRFIREYVSTFSRSSPIRLEGLRKRPLDWSVGAKTPTAAFLDNIVVATRAGVGVTALSGMHYPYVTDFEEFARYVVDTTRKYL</sequence>
<dbReference type="GeneID" id="63775469"/>
<gene>
    <name evidence="2" type="ORF">BCR38DRAFT_418910</name>
</gene>
<keyword evidence="2" id="KW-0378">Hydrolase</keyword>
<dbReference type="InParanoid" id="A0A1Y2EKN6"/>
<dbReference type="OrthoDB" id="408373at2759"/>
<keyword evidence="3" id="KW-1185">Reference proteome</keyword>
<organism evidence="2 3">
    <name type="scientific">Pseudomassariella vexata</name>
    <dbReference type="NCBI Taxonomy" id="1141098"/>
    <lineage>
        <taxon>Eukaryota</taxon>
        <taxon>Fungi</taxon>
        <taxon>Dikarya</taxon>
        <taxon>Ascomycota</taxon>
        <taxon>Pezizomycotina</taxon>
        <taxon>Sordariomycetes</taxon>
        <taxon>Xylariomycetidae</taxon>
        <taxon>Amphisphaeriales</taxon>
        <taxon>Pseudomassariaceae</taxon>
        <taxon>Pseudomassariella</taxon>
    </lineage>
</organism>
<dbReference type="Proteomes" id="UP000193689">
    <property type="component" value="Unassembled WGS sequence"/>
</dbReference>
<evidence type="ECO:0000259" key="1">
    <source>
        <dbReference type="Pfam" id="PF00561"/>
    </source>
</evidence>
<evidence type="ECO:0000313" key="2">
    <source>
        <dbReference type="EMBL" id="ORY72098.1"/>
    </source>
</evidence>
<dbReference type="ESTHER" id="9pezi-a0a1y2ekn6">
    <property type="family name" value="Zearalenone-hydrolase"/>
</dbReference>
<dbReference type="InterPro" id="IPR050471">
    <property type="entry name" value="AB_hydrolase"/>
</dbReference>
<dbReference type="GO" id="GO:0016787">
    <property type="term" value="F:hydrolase activity"/>
    <property type="evidence" value="ECO:0007669"/>
    <property type="project" value="UniProtKB-KW"/>
</dbReference>
<dbReference type="InterPro" id="IPR029058">
    <property type="entry name" value="AB_hydrolase_fold"/>
</dbReference>
<dbReference type="Gene3D" id="3.40.50.1820">
    <property type="entry name" value="alpha/beta hydrolase"/>
    <property type="match status" value="1"/>
</dbReference>
<dbReference type="AlphaFoldDB" id="A0A1Y2EKN6"/>
<dbReference type="PANTHER" id="PTHR43433:SF5">
    <property type="entry name" value="AB HYDROLASE-1 DOMAIN-CONTAINING PROTEIN"/>
    <property type="match status" value="1"/>
</dbReference>
<dbReference type="SUPFAM" id="SSF53474">
    <property type="entry name" value="alpha/beta-Hydrolases"/>
    <property type="match status" value="1"/>
</dbReference>
<name>A0A1Y2EKN6_9PEZI</name>
<proteinExistence type="predicted"/>
<dbReference type="STRING" id="1141098.A0A1Y2EKN6"/>
<reference evidence="2 3" key="1">
    <citation type="submission" date="2016-07" db="EMBL/GenBank/DDBJ databases">
        <title>Pervasive Adenine N6-methylation of Active Genes in Fungi.</title>
        <authorList>
            <consortium name="DOE Joint Genome Institute"/>
            <person name="Mondo S.J."/>
            <person name="Dannebaum R.O."/>
            <person name="Kuo R.C."/>
            <person name="Labutti K."/>
            <person name="Haridas S."/>
            <person name="Kuo A."/>
            <person name="Salamov A."/>
            <person name="Ahrendt S.R."/>
            <person name="Lipzen A."/>
            <person name="Sullivan W."/>
            <person name="Andreopoulos W.B."/>
            <person name="Clum A."/>
            <person name="Lindquist E."/>
            <person name="Daum C."/>
            <person name="Ramamoorthy G.K."/>
            <person name="Gryganskyi A."/>
            <person name="Culley D."/>
            <person name="Magnuson J.K."/>
            <person name="James T.Y."/>
            <person name="O'Malley M.A."/>
            <person name="Stajich J.E."/>
            <person name="Spatafora J.W."/>
            <person name="Visel A."/>
            <person name="Grigoriev I.V."/>
        </authorList>
    </citation>
    <scope>NUCLEOTIDE SEQUENCE [LARGE SCALE GENOMIC DNA]</scope>
    <source>
        <strain evidence="2 3">CBS 129021</strain>
    </source>
</reference>
<dbReference type="InterPro" id="IPR000073">
    <property type="entry name" value="AB_hydrolase_1"/>
</dbReference>
<dbReference type="EMBL" id="MCFJ01000001">
    <property type="protein sequence ID" value="ORY72098.1"/>
    <property type="molecule type" value="Genomic_DNA"/>
</dbReference>
<protein>
    <submittedName>
        <fullName evidence="2">Zearalenone hydrolase</fullName>
    </submittedName>
</protein>